<comment type="similarity">
    <text evidence="1">Belongs to the precorrin methyltransferase family.</text>
</comment>
<keyword evidence="4" id="KW-0028">Amino-acid biosynthesis</keyword>
<evidence type="ECO:0000256" key="10">
    <source>
        <dbReference type="ARBA" id="ARBA00055636"/>
    </source>
</evidence>
<dbReference type="InterPro" id="IPR050161">
    <property type="entry name" value="Siro_Cobalamin_biosynth"/>
</dbReference>
<keyword evidence="8" id="KW-0627">Porphyrin biosynthesis</keyword>
<dbReference type="GO" id="GO:0019354">
    <property type="term" value="P:siroheme biosynthetic process"/>
    <property type="evidence" value="ECO:0007669"/>
    <property type="project" value="InterPro"/>
</dbReference>
<sequence length="343" mass="36906">TSEYYSSSSMKKSSAHEPVSSGNIEDSQTTKENELPVKKSKPNPSDQESQDKNQETVATSTSSILTEPSTSQAGTISLVGSGPGSVAHLTLGALQEIQTADLILLDKLVPSQIQSLIPSSVEKFIARKFPGNAEAAQEELLALGLEALQRGKKVVRLKQGDPYIFGRGGEEVEFFQNKHGFKVNVFPGVTSALSAPLTAGIPCTQREVADQVLILTGTGRKGAMPDVPDFVKSRTMVFLMALHRVDKLADALFGKGYSGDIPCCIIERSSCPDQRVTRTNLSHLVECVQEIGSRPPGLLVLGYACEALVQSGLTDGKNWTVEEGYDVNEDTIDVVSLLKRLQN</sequence>
<dbReference type="InterPro" id="IPR014776">
    <property type="entry name" value="4pyrrole_Mease_sub2"/>
</dbReference>
<comment type="caution">
    <text evidence="13">The sequence shown here is derived from an EMBL/GenBank/DDBJ whole genome shotgun (WGS) entry which is preliminary data.</text>
</comment>
<dbReference type="GO" id="GO:0004851">
    <property type="term" value="F:uroporphyrin-III C-methyltransferase activity"/>
    <property type="evidence" value="ECO:0007669"/>
    <property type="project" value="UniProtKB-EC"/>
</dbReference>
<evidence type="ECO:0000256" key="8">
    <source>
        <dbReference type="ARBA" id="ARBA00023244"/>
    </source>
</evidence>
<keyword evidence="3" id="KW-0489">Methyltransferase</keyword>
<dbReference type="EC" id="2.1.1.107" evidence="2"/>
<evidence type="ECO:0000256" key="11">
    <source>
        <dbReference type="SAM" id="MobiDB-lite"/>
    </source>
</evidence>
<evidence type="ECO:0000256" key="3">
    <source>
        <dbReference type="ARBA" id="ARBA00022603"/>
    </source>
</evidence>
<evidence type="ECO:0000256" key="4">
    <source>
        <dbReference type="ARBA" id="ARBA00022605"/>
    </source>
</evidence>
<dbReference type="GO" id="GO:0009086">
    <property type="term" value="P:methionine biosynthetic process"/>
    <property type="evidence" value="ECO:0007669"/>
    <property type="project" value="UniProtKB-KW"/>
</dbReference>
<dbReference type="SUPFAM" id="SSF53790">
    <property type="entry name" value="Tetrapyrrole methylase"/>
    <property type="match status" value="1"/>
</dbReference>
<evidence type="ECO:0000256" key="7">
    <source>
        <dbReference type="ARBA" id="ARBA00023167"/>
    </source>
</evidence>
<dbReference type="Gene3D" id="3.40.1010.10">
    <property type="entry name" value="Cobalt-precorrin-4 Transmethylase, Domain 1"/>
    <property type="match status" value="1"/>
</dbReference>
<keyword evidence="6" id="KW-0949">S-adenosyl-L-methionine</keyword>
<name>A0A9P8TJT7_WICPI</name>
<feature type="compositionally biased region" description="Basic and acidic residues" evidence="11">
    <location>
        <begin position="28"/>
        <end position="37"/>
    </location>
</feature>
<evidence type="ECO:0000256" key="2">
    <source>
        <dbReference type="ARBA" id="ARBA00012162"/>
    </source>
</evidence>
<keyword evidence="14" id="KW-1185">Reference proteome</keyword>
<feature type="domain" description="Tetrapyrrole methylase" evidence="12">
    <location>
        <begin position="76"/>
        <end position="284"/>
    </location>
</feature>
<dbReference type="NCBIfam" id="TIGR01469">
    <property type="entry name" value="cobA_cysG_Cterm"/>
    <property type="match status" value="1"/>
</dbReference>
<dbReference type="InterPro" id="IPR014777">
    <property type="entry name" value="4pyrrole_Mease_sub1"/>
</dbReference>
<reference evidence="13" key="2">
    <citation type="submission" date="2021-01" db="EMBL/GenBank/DDBJ databases">
        <authorList>
            <person name="Schikora-Tamarit M.A."/>
        </authorList>
    </citation>
    <scope>NUCLEOTIDE SEQUENCE</scope>
    <source>
        <strain evidence="13">CBS2887</strain>
    </source>
</reference>
<dbReference type="Pfam" id="PF00590">
    <property type="entry name" value="TP_methylase"/>
    <property type="match status" value="1"/>
</dbReference>
<evidence type="ECO:0000256" key="5">
    <source>
        <dbReference type="ARBA" id="ARBA00022679"/>
    </source>
</evidence>
<comment type="catalytic activity">
    <reaction evidence="9">
        <text>uroporphyrinogen III + 2 S-adenosyl-L-methionine = precorrin-2 + 2 S-adenosyl-L-homocysteine + H(+)</text>
        <dbReference type="Rhea" id="RHEA:32459"/>
        <dbReference type="ChEBI" id="CHEBI:15378"/>
        <dbReference type="ChEBI" id="CHEBI:57308"/>
        <dbReference type="ChEBI" id="CHEBI:57856"/>
        <dbReference type="ChEBI" id="CHEBI:58827"/>
        <dbReference type="ChEBI" id="CHEBI:59789"/>
        <dbReference type="EC" id="2.1.1.107"/>
    </reaction>
</comment>
<evidence type="ECO:0000256" key="1">
    <source>
        <dbReference type="ARBA" id="ARBA00005879"/>
    </source>
</evidence>
<organism evidence="13 14">
    <name type="scientific">Wickerhamomyces pijperi</name>
    <name type="common">Yeast</name>
    <name type="synonym">Pichia pijperi</name>
    <dbReference type="NCBI Taxonomy" id="599730"/>
    <lineage>
        <taxon>Eukaryota</taxon>
        <taxon>Fungi</taxon>
        <taxon>Dikarya</taxon>
        <taxon>Ascomycota</taxon>
        <taxon>Saccharomycotina</taxon>
        <taxon>Saccharomycetes</taxon>
        <taxon>Phaffomycetales</taxon>
        <taxon>Wickerhamomycetaceae</taxon>
        <taxon>Wickerhamomyces</taxon>
    </lineage>
</organism>
<dbReference type="EMBL" id="JAEUBG010004496">
    <property type="protein sequence ID" value="KAH3681275.1"/>
    <property type="molecule type" value="Genomic_DNA"/>
</dbReference>
<evidence type="ECO:0000313" key="14">
    <source>
        <dbReference type="Proteomes" id="UP000774326"/>
    </source>
</evidence>
<protein>
    <recommendedName>
        <fullName evidence="2">uroporphyrinogen-III C-methyltransferase</fullName>
        <ecNumber evidence="2">2.1.1.107</ecNumber>
    </recommendedName>
</protein>
<gene>
    <name evidence="13" type="ORF">WICPIJ_007761</name>
</gene>
<keyword evidence="5" id="KW-0808">Transferase</keyword>
<accession>A0A9P8TJT7</accession>
<evidence type="ECO:0000256" key="9">
    <source>
        <dbReference type="ARBA" id="ARBA00052360"/>
    </source>
</evidence>
<dbReference type="AlphaFoldDB" id="A0A9P8TJT7"/>
<evidence type="ECO:0000313" key="13">
    <source>
        <dbReference type="EMBL" id="KAH3681275.1"/>
    </source>
</evidence>
<dbReference type="Proteomes" id="UP000774326">
    <property type="component" value="Unassembled WGS sequence"/>
</dbReference>
<dbReference type="Gene3D" id="3.30.950.10">
    <property type="entry name" value="Methyltransferase, Cobalt-precorrin-4 Transmethylase, Domain 2"/>
    <property type="match status" value="1"/>
</dbReference>
<dbReference type="PANTHER" id="PTHR45790">
    <property type="entry name" value="SIROHEME SYNTHASE-RELATED"/>
    <property type="match status" value="1"/>
</dbReference>
<dbReference type="InterPro" id="IPR035996">
    <property type="entry name" value="4pyrrol_Methylase_sf"/>
</dbReference>
<evidence type="ECO:0000259" key="12">
    <source>
        <dbReference type="Pfam" id="PF00590"/>
    </source>
</evidence>
<dbReference type="GO" id="GO:0032259">
    <property type="term" value="P:methylation"/>
    <property type="evidence" value="ECO:0007669"/>
    <property type="project" value="UniProtKB-KW"/>
</dbReference>
<dbReference type="InterPro" id="IPR006366">
    <property type="entry name" value="CobA/CysG_C"/>
</dbReference>
<feature type="non-terminal residue" evidence="13">
    <location>
        <position position="1"/>
    </location>
</feature>
<dbReference type="FunFam" id="3.40.1010.10:FF:000006">
    <property type="entry name" value="Siroheme synthase, putative"/>
    <property type="match status" value="1"/>
</dbReference>
<dbReference type="CDD" id="cd11642">
    <property type="entry name" value="SUMT"/>
    <property type="match status" value="1"/>
</dbReference>
<keyword evidence="7" id="KW-0486">Methionine biosynthesis</keyword>
<dbReference type="InterPro" id="IPR000878">
    <property type="entry name" value="4pyrrol_Mease"/>
</dbReference>
<comment type="function">
    <text evidence="10">Siroheme synthase involved in methionine biosynthesis.</text>
</comment>
<reference evidence="13" key="1">
    <citation type="journal article" date="2021" name="Open Biol.">
        <title>Shared evolutionary footprints suggest mitochondrial oxidative damage underlies multiple complex I losses in fungi.</title>
        <authorList>
            <person name="Schikora-Tamarit M.A."/>
            <person name="Marcet-Houben M."/>
            <person name="Nosek J."/>
            <person name="Gabaldon T."/>
        </authorList>
    </citation>
    <scope>NUCLEOTIDE SEQUENCE</scope>
    <source>
        <strain evidence="13">CBS2887</strain>
    </source>
</reference>
<evidence type="ECO:0000256" key="6">
    <source>
        <dbReference type="ARBA" id="ARBA00022691"/>
    </source>
</evidence>
<proteinExistence type="inferred from homology"/>
<feature type="compositionally biased region" description="Polar residues" evidence="11">
    <location>
        <begin position="55"/>
        <end position="69"/>
    </location>
</feature>
<dbReference type="OrthoDB" id="508204at2759"/>
<feature type="compositionally biased region" description="Low complexity" evidence="11">
    <location>
        <begin position="1"/>
        <end position="12"/>
    </location>
</feature>
<feature type="region of interest" description="Disordered" evidence="11">
    <location>
        <begin position="1"/>
        <end position="69"/>
    </location>
</feature>
<dbReference type="FunFam" id="3.30.950.10:FF:000005">
    <property type="entry name" value="Uroporphyrin-III c-methyltransferase, putative"/>
    <property type="match status" value="1"/>
</dbReference>
<dbReference type="PANTHER" id="PTHR45790:SF6">
    <property type="entry name" value="UROPORPHYRINOGEN-III C-METHYLTRANSFERASE"/>
    <property type="match status" value="1"/>
</dbReference>